<keyword evidence="1" id="KW-0614">Plasmid</keyword>
<accession>A0A221K8Z1</accession>
<proteinExistence type="predicted"/>
<geneLocation type="plasmid" evidence="1 2">
    <name>pSMR1-4</name>
</geneLocation>
<evidence type="ECO:0000313" key="1">
    <source>
        <dbReference type="EMBL" id="ASM75317.1"/>
    </source>
</evidence>
<name>A0A221K8Z1_9RHOB</name>
<dbReference type="RefSeq" id="WP_157729103.1">
    <property type="nucleotide sequence ID" value="NZ_CP022419.1"/>
</dbReference>
<dbReference type="AlphaFoldDB" id="A0A221K8Z1"/>
<organism evidence="1 2">
    <name type="scientific">Pseudosulfitobacter pseudonitzschiae</name>
    <dbReference type="NCBI Taxonomy" id="1402135"/>
    <lineage>
        <taxon>Bacteria</taxon>
        <taxon>Pseudomonadati</taxon>
        <taxon>Pseudomonadota</taxon>
        <taxon>Alphaproteobacteria</taxon>
        <taxon>Rhodobacterales</taxon>
        <taxon>Roseobacteraceae</taxon>
        <taxon>Pseudosulfitobacter</taxon>
    </lineage>
</organism>
<dbReference type="KEGG" id="spse:SULPSESMR1_04125"/>
<evidence type="ECO:0000313" key="2">
    <source>
        <dbReference type="Proteomes" id="UP000199754"/>
    </source>
</evidence>
<gene>
    <name evidence="1" type="ORF">SULPSESMR1_04125</name>
</gene>
<reference evidence="1 2" key="1">
    <citation type="submission" date="2017-07" db="EMBL/GenBank/DDBJ databases">
        <title>Genome Sequence of Sulfitobacter pseudonitzschiae Strain SMR1 Isolated from a culture of the Diatom Skeletonema marinoi.</title>
        <authorList>
            <person name="Topel M."/>
            <person name="Pinder M.I.M."/>
            <person name="Johansson O.N."/>
            <person name="Kourtchenko O."/>
            <person name="Godhe A."/>
            <person name="Clarke A.K."/>
        </authorList>
    </citation>
    <scope>NUCLEOTIDE SEQUENCE [LARGE SCALE GENOMIC DNA]</scope>
    <source>
        <strain evidence="1 2">SMR1</strain>
        <plasmid evidence="1 2">pSMR1-4</plasmid>
    </source>
</reference>
<dbReference type="Proteomes" id="UP000199754">
    <property type="component" value="Plasmid pSMR1-4"/>
</dbReference>
<protein>
    <submittedName>
        <fullName evidence="1">Acyl-CoA dehydrogenase</fullName>
    </submittedName>
</protein>
<keyword evidence="2" id="KW-1185">Reference proteome</keyword>
<dbReference type="EMBL" id="CP022419">
    <property type="protein sequence ID" value="ASM75317.1"/>
    <property type="molecule type" value="Genomic_DNA"/>
</dbReference>
<sequence length="187" mass="20857">MTVGIEVGIFKLFIRAVEQFVRGRLIPPERQHETVRIETLCYGALNFQLMIGTNVKIGSRCPIMDDGIKERKERGLPGIANCDTPSITAAKPDRKMDERVSKIFDALIVNAHGSDPVTLGGTDRLKKGFRTAMGVLDSGRTRSGAGYTPEDNIELLYRNAQLLRFDRVIRQIQQTITGRRNLTGWAA</sequence>